<dbReference type="GO" id="GO:0016853">
    <property type="term" value="F:isomerase activity"/>
    <property type="evidence" value="ECO:0007669"/>
    <property type="project" value="UniProtKB-KW"/>
</dbReference>
<dbReference type="SUPFAM" id="SSF48452">
    <property type="entry name" value="TPR-like"/>
    <property type="match status" value="1"/>
</dbReference>
<dbReference type="GO" id="GO:0045454">
    <property type="term" value="P:cell redox homeostasis"/>
    <property type="evidence" value="ECO:0007669"/>
    <property type="project" value="TreeGrafter"/>
</dbReference>
<dbReference type="PANTHER" id="PTHR32234:SF0">
    <property type="entry name" value="THIOL:DISULFIDE INTERCHANGE PROTEIN DSBD"/>
    <property type="match status" value="1"/>
</dbReference>
<dbReference type="InterPro" id="IPR036249">
    <property type="entry name" value="Thioredoxin-like_sf"/>
</dbReference>
<organism evidence="3 5">
    <name type="scientific">Butyricimonas paravirosa</name>
    <dbReference type="NCBI Taxonomy" id="1472417"/>
    <lineage>
        <taxon>Bacteria</taxon>
        <taxon>Pseudomonadati</taxon>
        <taxon>Bacteroidota</taxon>
        <taxon>Bacteroidia</taxon>
        <taxon>Bacteroidales</taxon>
        <taxon>Odoribacteraceae</taxon>
        <taxon>Butyricimonas</taxon>
    </lineage>
</organism>
<sequence length="429" mass="49481">MRQIILIGLIAIVLLPGSNTMGQGIQFMQGSYREVLEKAKAENKKVFIDFYTTWCGPCKEMSSKVFTDADVAKYFNEKFISYQINAEDKAFATEVSRYEVTAYPTLVIADETGKLLGKQVGACDRSYFLKFAQSATGECLSFEAMYNKLKKEKQNDALVQDFLLEAPNYLVRQSGQELTRWELRVERVYKDYCKRKTTADWMNAKDFDVLQLFHTEAETDDPFLNYIMSHYDEVVQAVGEENVFRFVFTLHLGLIDHQARKGNMDYLKNLERVRGDMKQMYVALVDFGGKDVYTGLKYLYDGYYYIYAKKDVDKYIDLMEEYVKYLGQGIKGADYLAMVNAMSEALGESKDNKVLEKYIEWVTAALQFELTPDDKLNCMLMLGDCYKKLNNIELAKKCYNQAYVFSLQFGNPGLSSAVQQYIKELETLQ</sequence>
<dbReference type="PROSITE" id="PS00194">
    <property type="entry name" value="THIOREDOXIN_1"/>
    <property type="match status" value="1"/>
</dbReference>
<dbReference type="InterPro" id="IPR013766">
    <property type="entry name" value="Thioredoxin_domain"/>
</dbReference>
<reference evidence="4 6" key="1">
    <citation type="submission" date="2019-09" db="EMBL/GenBank/DDBJ databases">
        <title>Butyricimonas paravirosa DSM 105722 (=214-4 = JCM 18677 = CCUG 65563).</title>
        <authorList>
            <person name="Le Roy T."/>
            <person name="Cani P.D."/>
        </authorList>
    </citation>
    <scope>NUCLEOTIDE SEQUENCE [LARGE SCALE GENOMIC DNA]</scope>
    <source>
        <strain evidence="4 6">DSM 105722</strain>
    </source>
</reference>
<dbReference type="GeneID" id="86890070"/>
<dbReference type="CDD" id="cd02947">
    <property type="entry name" value="TRX_family"/>
    <property type="match status" value="1"/>
</dbReference>
<dbReference type="PROSITE" id="PS51352">
    <property type="entry name" value="THIOREDOXIN_2"/>
    <property type="match status" value="1"/>
</dbReference>
<dbReference type="EMBL" id="CP043839">
    <property type="protein sequence ID" value="WOF11153.1"/>
    <property type="molecule type" value="Genomic_DNA"/>
</dbReference>
<keyword evidence="6" id="KW-1185">Reference proteome</keyword>
<name>A0A7X5YC84_9BACT</name>
<dbReference type="InterPro" id="IPR011990">
    <property type="entry name" value="TPR-like_helical_dom_sf"/>
</dbReference>
<gene>
    <name evidence="4" type="ORF">F1644_02180</name>
    <name evidence="3" type="ORF">GGR15_002125</name>
</gene>
<dbReference type="RefSeq" id="WP_118302193.1">
    <property type="nucleotide sequence ID" value="NZ_BMPA01000007.1"/>
</dbReference>
<dbReference type="Gene3D" id="3.40.30.10">
    <property type="entry name" value="Glutaredoxin"/>
    <property type="match status" value="1"/>
</dbReference>
<dbReference type="SUPFAM" id="SSF52833">
    <property type="entry name" value="Thioredoxin-like"/>
    <property type="match status" value="1"/>
</dbReference>
<dbReference type="GO" id="GO:0015035">
    <property type="term" value="F:protein-disulfide reductase activity"/>
    <property type="evidence" value="ECO:0007669"/>
    <property type="project" value="TreeGrafter"/>
</dbReference>
<feature type="domain" description="Thioredoxin" evidence="2">
    <location>
        <begin position="14"/>
        <end position="137"/>
    </location>
</feature>
<dbReference type="Proteomes" id="UP001302374">
    <property type="component" value="Chromosome"/>
</dbReference>
<dbReference type="InterPro" id="IPR017937">
    <property type="entry name" value="Thioredoxin_CS"/>
</dbReference>
<protein>
    <submittedName>
        <fullName evidence="3">Thiol-disulfide isomerase/thioredoxin</fullName>
    </submittedName>
    <submittedName>
        <fullName evidence="4">Thioredoxin family protein</fullName>
    </submittedName>
</protein>
<evidence type="ECO:0000313" key="5">
    <source>
        <dbReference type="Proteomes" id="UP000576368"/>
    </source>
</evidence>
<evidence type="ECO:0000313" key="4">
    <source>
        <dbReference type="EMBL" id="WOF11153.1"/>
    </source>
</evidence>
<evidence type="ECO:0000313" key="3">
    <source>
        <dbReference type="EMBL" id="NJC18498.1"/>
    </source>
</evidence>
<dbReference type="PANTHER" id="PTHR32234">
    <property type="entry name" value="THIOL:DISULFIDE INTERCHANGE PROTEIN DSBD"/>
    <property type="match status" value="1"/>
</dbReference>
<proteinExistence type="predicted"/>
<dbReference type="GO" id="GO:0006950">
    <property type="term" value="P:response to stress"/>
    <property type="evidence" value="ECO:0007669"/>
    <property type="project" value="UniProtKB-ARBA"/>
</dbReference>
<evidence type="ECO:0000259" key="2">
    <source>
        <dbReference type="PROSITE" id="PS51352"/>
    </source>
</evidence>
<dbReference type="AlphaFoldDB" id="A0A7X5YC84"/>
<reference evidence="3 5" key="2">
    <citation type="submission" date="2020-03" db="EMBL/GenBank/DDBJ databases">
        <title>Genomic Encyclopedia of Type Strains, Phase IV (KMG-IV): sequencing the most valuable type-strain genomes for metagenomic binning, comparative biology and taxonomic classification.</title>
        <authorList>
            <person name="Goeker M."/>
        </authorList>
    </citation>
    <scope>NUCLEOTIDE SEQUENCE [LARGE SCALE GENOMIC DNA]</scope>
    <source>
        <strain evidence="3 5">DSM 105722</strain>
    </source>
</reference>
<evidence type="ECO:0000256" key="1">
    <source>
        <dbReference type="ARBA" id="ARBA00023284"/>
    </source>
</evidence>
<accession>A0A7X5YC84</accession>
<dbReference type="Proteomes" id="UP000576368">
    <property type="component" value="Unassembled WGS sequence"/>
</dbReference>
<dbReference type="Pfam" id="PF00085">
    <property type="entry name" value="Thioredoxin"/>
    <property type="match status" value="1"/>
</dbReference>
<keyword evidence="3" id="KW-0413">Isomerase</keyword>
<keyword evidence="1" id="KW-0676">Redox-active center</keyword>
<dbReference type="EMBL" id="JAATLI010000007">
    <property type="protein sequence ID" value="NJC18498.1"/>
    <property type="molecule type" value="Genomic_DNA"/>
</dbReference>
<evidence type="ECO:0000313" key="6">
    <source>
        <dbReference type="Proteomes" id="UP001302374"/>
    </source>
</evidence>